<dbReference type="SMART" id="SM00249">
    <property type="entry name" value="PHD"/>
    <property type="match status" value="1"/>
</dbReference>
<evidence type="ECO:0000256" key="3">
    <source>
        <dbReference type="ARBA" id="ARBA00022833"/>
    </source>
</evidence>
<feature type="compositionally biased region" description="Polar residues" evidence="4">
    <location>
        <begin position="1326"/>
        <end position="1356"/>
    </location>
</feature>
<keyword evidence="1" id="KW-0479">Metal-binding</keyword>
<feature type="region of interest" description="Disordered" evidence="4">
    <location>
        <begin position="1239"/>
        <end position="1376"/>
    </location>
</feature>
<keyword evidence="7" id="KW-1185">Reference proteome</keyword>
<dbReference type="InterPro" id="IPR013083">
    <property type="entry name" value="Znf_RING/FYVE/PHD"/>
</dbReference>
<reference evidence="6" key="1">
    <citation type="submission" date="2019-07" db="EMBL/GenBank/DDBJ databases">
        <authorList>
            <person name="Palmer J.M."/>
        </authorList>
    </citation>
    <scope>NUCLEOTIDE SEQUENCE</scope>
    <source>
        <strain evidence="6">PC9</strain>
    </source>
</reference>
<dbReference type="EMBL" id="JACETU010000006">
    <property type="protein sequence ID" value="KAF7425971.1"/>
    <property type="molecule type" value="Genomic_DNA"/>
</dbReference>
<dbReference type="InterPro" id="IPR019786">
    <property type="entry name" value="Zinc_finger_PHD-type_CS"/>
</dbReference>
<gene>
    <name evidence="6" type="ORF">PC9H_008333</name>
</gene>
<evidence type="ECO:0000313" key="7">
    <source>
        <dbReference type="Proteomes" id="UP000623687"/>
    </source>
</evidence>
<dbReference type="GO" id="GO:0008270">
    <property type="term" value="F:zinc ion binding"/>
    <property type="evidence" value="ECO:0007669"/>
    <property type="project" value="UniProtKB-KW"/>
</dbReference>
<dbReference type="Proteomes" id="UP000623687">
    <property type="component" value="Unassembled WGS sequence"/>
</dbReference>
<protein>
    <recommendedName>
        <fullName evidence="5">Zinc finger PHD-type domain-containing protein</fullName>
    </recommendedName>
</protein>
<dbReference type="Gene3D" id="3.30.40.10">
    <property type="entry name" value="Zinc/RING finger domain, C3HC4 (zinc finger)"/>
    <property type="match status" value="1"/>
</dbReference>
<dbReference type="SUPFAM" id="SSF57903">
    <property type="entry name" value="FYVE/PHD zinc finger"/>
    <property type="match status" value="1"/>
</dbReference>
<keyword evidence="2" id="KW-0863">Zinc-finger</keyword>
<dbReference type="InterPro" id="IPR011011">
    <property type="entry name" value="Znf_FYVE_PHD"/>
</dbReference>
<organism evidence="6 7">
    <name type="scientific">Pleurotus ostreatus</name>
    <name type="common">Oyster mushroom</name>
    <name type="synonym">White-rot fungus</name>
    <dbReference type="NCBI Taxonomy" id="5322"/>
    <lineage>
        <taxon>Eukaryota</taxon>
        <taxon>Fungi</taxon>
        <taxon>Dikarya</taxon>
        <taxon>Basidiomycota</taxon>
        <taxon>Agaricomycotina</taxon>
        <taxon>Agaricomycetes</taxon>
        <taxon>Agaricomycetidae</taxon>
        <taxon>Agaricales</taxon>
        <taxon>Pleurotineae</taxon>
        <taxon>Pleurotaceae</taxon>
        <taxon>Pleurotus</taxon>
    </lineage>
</organism>
<dbReference type="GeneID" id="59378151"/>
<feature type="domain" description="Zinc finger PHD-type" evidence="5">
    <location>
        <begin position="1388"/>
        <end position="1438"/>
    </location>
</feature>
<evidence type="ECO:0000256" key="4">
    <source>
        <dbReference type="SAM" id="MobiDB-lite"/>
    </source>
</evidence>
<sequence length="1443" mass="160859">MGALFEGKLERLMQAVDAVAPVMHETMPTGPQDVAQAIDVDSLSEATEPICSCTSELPSQKYSCMGYLIPIPEGRSAHSAWPFGLHDKLGDPWDYTVRSGSLFIHAHTCKQQITHPNSSCRACRELENDSSLGGIVERIENGVHDNAPLAYQSHEGLVNKVRRKTRQNEALRLQALNDAHKLATKSHTMALFKQFIMAVGSGKVERVDRLVQVTMARGHGIRGLLELYDKAAQKVYRPRNYTEEDELRGLLFWRLGGDRVAGIAHRSLQLPFPKTLRRRTIVAPIRVSPSTPTTIEVKSNIKACFDPLRATMEEKQVVFQVLMFDELKLEERPRWEDATNMMLGVCREHGWKTSLELCMEKEVDLLFEAIKAGDVHLATEATVGAIGVLSGEGRLYGARPVLVSGSCKRETGLEHAQLIQHVIDASQATSLRTISIASDGESRRGEALVRLTFKHALKPTSPLYPLLSRLPFFNLEVGDDDITADKDYKHVFKRLRNLLLREKGLTVHGVHIRPSVIRNQLQSNKISGERINHLLNPADKQDVKLAFDLLREIWSLPPPPPGSSPSFYDTRKALCTLGQVFRHVMLPYICVDLSLSEQLTHLSAAAHLLLALVSENEGVTKLMPTQLYIDMMIMVKNVYFCVAKAKVDAPDSQFWITLLGTDRLETLFGILRTMIGNDANVDAYQLGSRLTGTAEVSTILAKHPEWDRAPRRLKLPVLSKDGFDIHSDVDHVNPASWRGNVRVQQVLLQTCWKLGRQMMEDNNPDLAVMLRGLSERSADLFLPLGNDLICARRDTDDVDDTLERAVVTTQTAASIAPDVEDAAVENEPQGMAPAFFEIGGKRVSKAKYLTQAFDTFRKPGLRDRLKRVADGQRYAVSTSTNLQVDDSQTQPVLSDDVITFGIPIVTLMHCDNRYFVGIGEVTDITFDGKHVQELPVNFASESSAFVSFQLLFLTPTMSDDDPTLLNDWRWSSQRGAEYRAPGALAQPIDTELTEPSDGVPLYLFDSKTLIGMGMQLFAILASRRDLRTTVPTVPVSSEFPYRERTGKACFLCENIGEMGHEDSNERKCTYCSPSVKLPDSAPRILEHNAAHIHFDPKINASAQPCGLCLRLHVCVFYLRKGKGAGASPTVDHDKSSCTNLMPFRYSKAVKSDATAPCSNVPLHCPKCPTNAPAIWRYNLLFHLREKHPAVVLEPLRSLWFVSETEKELLYGIWKNRNKQRKSRRRAKPPMILTVSDAHTTRQALSPGCGTTMEGQKWGDDKMVDSEADEEEEEHGEWFDTEIVDSGNDDDDDDSENASETEVNCGQRPDPEAYGQADSPNALDAPQQPSDLAQLHNSTPAQSCDDSEDSMMTSQASLAPPLDTSKPTEILGRGARKRKRNDLRALLEWCTCGEVVEEDERRSKSAIECKKAGCETKWYHLDCVGLDYVIPRWICPACTDNPGQ</sequence>
<dbReference type="InterPro" id="IPR001965">
    <property type="entry name" value="Znf_PHD"/>
</dbReference>
<evidence type="ECO:0000259" key="5">
    <source>
        <dbReference type="SMART" id="SM00249"/>
    </source>
</evidence>
<accession>A0A8H7DT02</accession>
<proteinExistence type="predicted"/>
<dbReference type="VEuPathDB" id="FungiDB:PC9H_008333"/>
<dbReference type="OrthoDB" id="3048541at2759"/>
<name>A0A8H7DT02_PLEOS</name>
<evidence type="ECO:0000313" key="6">
    <source>
        <dbReference type="EMBL" id="KAF7425971.1"/>
    </source>
</evidence>
<dbReference type="PROSITE" id="PS01359">
    <property type="entry name" value="ZF_PHD_1"/>
    <property type="match status" value="1"/>
</dbReference>
<keyword evidence="3" id="KW-0862">Zinc</keyword>
<evidence type="ECO:0000256" key="2">
    <source>
        <dbReference type="ARBA" id="ARBA00022771"/>
    </source>
</evidence>
<feature type="compositionally biased region" description="Acidic residues" evidence="4">
    <location>
        <begin position="1265"/>
        <end position="1298"/>
    </location>
</feature>
<comment type="caution">
    <text evidence="6">The sequence shown here is derived from an EMBL/GenBank/DDBJ whole genome shotgun (WGS) entry which is preliminary data.</text>
</comment>
<evidence type="ECO:0000256" key="1">
    <source>
        <dbReference type="ARBA" id="ARBA00022723"/>
    </source>
</evidence>
<dbReference type="RefSeq" id="XP_036629275.1">
    <property type="nucleotide sequence ID" value="XM_036777847.1"/>
</dbReference>